<sequence>MTFLEHLEDLRKRLFYSFVAIIVAVIPAWMFSRQLYAILARPVTQYLPEGTKLAFTTLTAPFMLYLKVSFLAALFATSPFVFYQLWMFVSPGLYQKEKKYVIPFVFFTSFFFTLGALFGYFIVFPWACRFFLTLGRDFQPVITVDQYFSFALKVLLGIALVFELPTLVYFLSKIGILTSRWMVKNFHYAVLAAFVIAAVITPTPDMITQSIVAVPMIALYGISILIAMVVGRNKEKRRKKEAAEAAGPDNLAG</sequence>
<name>A0A3E2BNI5_9BACT</name>
<keyword evidence="2 5" id="KW-0812">Transmembrane</keyword>
<feature type="transmembrane region" description="Helical" evidence="5">
    <location>
        <begin position="207"/>
        <end position="230"/>
    </location>
</feature>
<comment type="caution">
    <text evidence="6">The sequence shown here is derived from an EMBL/GenBank/DDBJ whole genome shotgun (WGS) entry which is preliminary data.</text>
</comment>
<keyword evidence="5" id="KW-0813">Transport</keyword>
<keyword evidence="5" id="KW-1003">Cell membrane</keyword>
<dbReference type="Pfam" id="PF00902">
    <property type="entry name" value="TatC"/>
    <property type="match status" value="1"/>
</dbReference>
<dbReference type="HAMAP" id="MF_00902">
    <property type="entry name" value="TatC"/>
    <property type="match status" value="1"/>
</dbReference>
<evidence type="ECO:0000256" key="1">
    <source>
        <dbReference type="ARBA" id="ARBA00004141"/>
    </source>
</evidence>
<evidence type="ECO:0000256" key="2">
    <source>
        <dbReference type="ARBA" id="ARBA00022692"/>
    </source>
</evidence>
<evidence type="ECO:0000256" key="4">
    <source>
        <dbReference type="ARBA" id="ARBA00023136"/>
    </source>
</evidence>
<comment type="subcellular location">
    <subcellularLocation>
        <location evidence="5">Cell membrane</location>
        <topology evidence="5">Multi-pass membrane protein</topology>
    </subcellularLocation>
    <subcellularLocation>
        <location evidence="1">Membrane</location>
        <topology evidence="1">Multi-pass membrane protein</topology>
    </subcellularLocation>
</comment>
<evidence type="ECO:0000256" key="3">
    <source>
        <dbReference type="ARBA" id="ARBA00022989"/>
    </source>
</evidence>
<dbReference type="GO" id="GO:0009977">
    <property type="term" value="F:proton motive force dependent protein transmembrane transporter activity"/>
    <property type="evidence" value="ECO:0007669"/>
    <property type="project" value="TreeGrafter"/>
</dbReference>
<dbReference type="GO" id="GO:0043953">
    <property type="term" value="P:protein transport by the Tat complex"/>
    <property type="evidence" value="ECO:0007669"/>
    <property type="project" value="UniProtKB-UniRule"/>
</dbReference>
<dbReference type="NCBIfam" id="TIGR00945">
    <property type="entry name" value="tatC"/>
    <property type="match status" value="1"/>
</dbReference>
<feature type="transmembrane region" description="Helical" evidence="5">
    <location>
        <begin position="68"/>
        <end position="89"/>
    </location>
</feature>
<keyword evidence="3 5" id="KW-1133">Transmembrane helix</keyword>
<comment type="similarity">
    <text evidence="5">Belongs to the TatC family.</text>
</comment>
<dbReference type="PANTHER" id="PTHR30371">
    <property type="entry name" value="SEC-INDEPENDENT PROTEIN TRANSLOCASE PROTEIN TATC"/>
    <property type="match status" value="1"/>
</dbReference>
<dbReference type="GO" id="GO:0033281">
    <property type="term" value="C:TAT protein transport complex"/>
    <property type="evidence" value="ECO:0007669"/>
    <property type="project" value="UniProtKB-UniRule"/>
</dbReference>
<accession>A0A3E2BNI5</accession>
<organism evidence="6 7">
    <name type="scientific">Candidatus Saccharicenans subterraneus</name>
    <dbReference type="NCBI Taxonomy" id="2508984"/>
    <lineage>
        <taxon>Bacteria</taxon>
        <taxon>Candidatus Aminicenantota</taxon>
        <taxon>Candidatus Aminicenantia</taxon>
        <taxon>Candidatus Aminicenantales</taxon>
        <taxon>Candidatus Saccharicenantaceae</taxon>
        <taxon>Candidatus Saccharicenans</taxon>
    </lineage>
</organism>
<evidence type="ECO:0000313" key="7">
    <source>
        <dbReference type="Proteomes" id="UP000257323"/>
    </source>
</evidence>
<feature type="transmembrane region" description="Helical" evidence="5">
    <location>
        <begin position="101"/>
        <end position="127"/>
    </location>
</feature>
<dbReference type="PRINTS" id="PR01840">
    <property type="entry name" value="TATCFAMILY"/>
</dbReference>
<dbReference type="Proteomes" id="UP000257323">
    <property type="component" value="Unassembled WGS sequence"/>
</dbReference>
<gene>
    <name evidence="5" type="primary">tatC</name>
    <name evidence="6" type="ORF">OP8BY_1882</name>
</gene>
<reference evidence="6 7" key="1">
    <citation type="submission" date="2018-08" db="EMBL/GenBank/DDBJ databases">
        <title>Genome analysis of the thermophilic bacterium of the candidate phylum Aminicenantes from deep subsurface aquifer revealed its physiology and ecological role.</title>
        <authorList>
            <person name="Kadnikov V.V."/>
            <person name="Mardanov A.V."/>
            <person name="Beletsky A.V."/>
            <person name="Karnachuk O.V."/>
            <person name="Ravin N.V."/>
        </authorList>
    </citation>
    <scope>NUCLEOTIDE SEQUENCE [LARGE SCALE GENOMIC DNA]</scope>
    <source>
        <strain evidence="6">BY38</strain>
    </source>
</reference>
<comment type="function">
    <text evidence="5">Part of the twin-arginine translocation (Tat) system that transports large folded proteins containing a characteristic twin-arginine motif in their signal peptide across membranes.</text>
</comment>
<dbReference type="PANTHER" id="PTHR30371:SF0">
    <property type="entry name" value="SEC-INDEPENDENT PROTEIN TRANSLOCASE PROTEIN TATC, CHLOROPLASTIC-RELATED"/>
    <property type="match status" value="1"/>
</dbReference>
<evidence type="ECO:0000256" key="5">
    <source>
        <dbReference type="HAMAP-Rule" id="MF_00902"/>
    </source>
</evidence>
<feature type="transmembrane region" description="Helical" evidence="5">
    <location>
        <begin position="147"/>
        <end position="171"/>
    </location>
</feature>
<feature type="transmembrane region" description="Helical" evidence="5">
    <location>
        <begin position="183"/>
        <end position="201"/>
    </location>
</feature>
<dbReference type="GO" id="GO:0065002">
    <property type="term" value="P:intracellular protein transmembrane transport"/>
    <property type="evidence" value="ECO:0007669"/>
    <property type="project" value="TreeGrafter"/>
</dbReference>
<dbReference type="InterPro" id="IPR002033">
    <property type="entry name" value="TatC"/>
</dbReference>
<keyword evidence="5" id="KW-0653">Protein transport</keyword>
<evidence type="ECO:0000313" key="6">
    <source>
        <dbReference type="EMBL" id="RFT16278.1"/>
    </source>
</evidence>
<keyword evidence="5" id="KW-0811">Translocation</keyword>
<dbReference type="AlphaFoldDB" id="A0A3E2BNI5"/>
<feature type="transmembrane region" description="Helical" evidence="5">
    <location>
        <begin position="14"/>
        <end position="32"/>
    </location>
</feature>
<proteinExistence type="inferred from homology"/>
<dbReference type="EMBL" id="QUAH01000004">
    <property type="protein sequence ID" value="RFT16278.1"/>
    <property type="molecule type" value="Genomic_DNA"/>
</dbReference>
<protein>
    <recommendedName>
        <fullName evidence="5">Sec-independent protein translocase protein TatC</fullName>
    </recommendedName>
</protein>
<keyword evidence="4 5" id="KW-0472">Membrane</keyword>
<comment type="subunit">
    <text evidence="5">Forms a complex with TatA.</text>
</comment>